<dbReference type="Pfam" id="PF19890">
    <property type="entry name" value="DUF6363"/>
    <property type="match status" value="1"/>
</dbReference>
<dbReference type="Proteomes" id="UP000297861">
    <property type="component" value="Unassembled WGS sequence"/>
</dbReference>
<comment type="caution">
    <text evidence="4">Lacks conserved residue(s) required for the propagation of feature annotation.</text>
</comment>
<dbReference type="SUPFAM" id="SSF52151">
    <property type="entry name" value="FabD/lysophospholipase-like"/>
    <property type="match status" value="1"/>
</dbReference>
<dbReference type="EMBL" id="SOML01000006">
    <property type="protein sequence ID" value="TFD96148.1"/>
    <property type="molecule type" value="Genomic_DNA"/>
</dbReference>
<dbReference type="InterPro" id="IPR002641">
    <property type="entry name" value="PNPLA_dom"/>
</dbReference>
<reference evidence="7 8" key="1">
    <citation type="submission" date="2019-03" db="EMBL/GenBank/DDBJ databases">
        <title>San Antonio Military Medical Center submission to MRSN (WRAIR), pending publication.</title>
        <authorList>
            <person name="Blyth D.M."/>
            <person name="Mccarthy S.L."/>
            <person name="Schall S.E."/>
            <person name="Stam J.A."/>
            <person name="Ong A.C."/>
            <person name="Mcgann P.T."/>
        </authorList>
    </citation>
    <scope>NUCLEOTIDE SEQUENCE [LARGE SCALE GENOMIC DNA]</scope>
    <source>
        <strain evidence="7 8">MRSN571793</strain>
    </source>
</reference>
<evidence type="ECO:0000256" key="2">
    <source>
        <dbReference type="ARBA" id="ARBA00022963"/>
    </source>
</evidence>
<dbReference type="Gene3D" id="3.40.1090.10">
    <property type="entry name" value="Cytosolic phospholipase A2 catalytic domain"/>
    <property type="match status" value="2"/>
</dbReference>
<feature type="transmembrane region" description="Helical" evidence="5">
    <location>
        <begin position="39"/>
        <end position="57"/>
    </location>
</feature>
<dbReference type="PANTHER" id="PTHR14226:SF25">
    <property type="entry name" value="PHOSPHOESTERASE"/>
    <property type="match status" value="1"/>
</dbReference>
<dbReference type="InterPro" id="IPR016035">
    <property type="entry name" value="Acyl_Trfase/lysoPLipase"/>
</dbReference>
<dbReference type="GO" id="GO:0016787">
    <property type="term" value="F:hydrolase activity"/>
    <property type="evidence" value="ECO:0007669"/>
    <property type="project" value="UniProtKB-UniRule"/>
</dbReference>
<dbReference type="RefSeq" id="WP_134436492.1">
    <property type="nucleotide sequence ID" value="NZ_JAWZLG010000015.1"/>
</dbReference>
<organism evidence="7 8">
    <name type="scientific">Dysgonomonas capnocytophagoides</name>
    <dbReference type="NCBI Taxonomy" id="45254"/>
    <lineage>
        <taxon>Bacteria</taxon>
        <taxon>Pseudomonadati</taxon>
        <taxon>Bacteroidota</taxon>
        <taxon>Bacteroidia</taxon>
        <taxon>Bacteroidales</taxon>
        <taxon>Dysgonomonadaceae</taxon>
        <taxon>Dysgonomonas</taxon>
    </lineage>
</organism>
<dbReference type="PROSITE" id="PS51635">
    <property type="entry name" value="PNPLA"/>
    <property type="match status" value="1"/>
</dbReference>
<keyword evidence="3 4" id="KW-0443">Lipid metabolism</keyword>
<dbReference type="PANTHER" id="PTHR14226">
    <property type="entry name" value="NEUROPATHY TARGET ESTERASE/SWISS CHEESE D.MELANOGASTER"/>
    <property type="match status" value="1"/>
</dbReference>
<evidence type="ECO:0000256" key="5">
    <source>
        <dbReference type="SAM" id="Phobius"/>
    </source>
</evidence>
<keyword evidence="2 4" id="KW-0442">Lipid degradation</keyword>
<dbReference type="InterPro" id="IPR050301">
    <property type="entry name" value="NTE"/>
</dbReference>
<keyword evidence="5" id="KW-0472">Membrane</keyword>
<evidence type="ECO:0000256" key="4">
    <source>
        <dbReference type="PROSITE-ProRule" id="PRU01161"/>
    </source>
</evidence>
<accession>A0A4Y8L280</accession>
<evidence type="ECO:0000313" key="7">
    <source>
        <dbReference type="EMBL" id="TFD96148.1"/>
    </source>
</evidence>
<protein>
    <submittedName>
        <fullName evidence="7">Patatin family protein</fullName>
    </submittedName>
</protein>
<dbReference type="Pfam" id="PF01734">
    <property type="entry name" value="Patatin"/>
    <property type="match status" value="1"/>
</dbReference>
<dbReference type="InterPro" id="IPR045943">
    <property type="entry name" value="DUF6363"/>
</dbReference>
<proteinExistence type="predicted"/>
<feature type="domain" description="PNPLA" evidence="6">
    <location>
        <begin position="14"/>
        <end position="181"/>
    </location>
</feature>
<sequence length="294" mass="34188">MDDINRVEFDNTALVLEGGALRGVFTCGVLDWMMDNNFYFPYLVGVSAGACNGASFISRQRGRARYSNIELLDKYKYIGFKHFVKKRNMMDFDLLFDDFPNRILPFDFPTYEKTDTRFEIVVSNCITGKAEYKEEYKDHNRLLDILKASSSMPFFSPITEVDKVPMLDGGVCDSIPVERAMYKGYEKMIIVVTRNKGYRKKTDGLKLPAIFFRKYPKMRDAINQRNEIYNRQLELVEKLEEEGRAVVIRPIEPMTINRIEKDTNVLSHFYDHGYDCAQLTLGYRVGKQKEAEKL</sequence>
<feature type="short sequence motif" description="GXSXG" evidence="4">
    <location>
        <begin position="45"/>
        <end position="49"/>
    </location>
</feature>
<comment type="caution">
    <text evidence="7">The sequence shown here is derived from an EMBL/GenBank/DDBJ whole genome shotgun (WGS) entry which is preliminary data.</text>
</comment>
<keyword evidence="8" id="KW-1185">Reference proteome</keyword>
<dbReference type="OrthoDB" id="9802424at2"/>
<feature type="active site" description="Nucleophile" evidence="4">
    <location>
        <position position="47"/>
    </location>
</feature>
<keyword evidence="1 4" id="KW-0378">Hydrolase</keyword>
<evidence type="ECO:0000256" key="1">
    <source>
        <dbReference type="ARBA" id="ARBA00022801"/>
    </source>
</evidence>
<gene>
    <name evidence="7" type="ORF">E2605_11185</name>
</gene>
<evidence type="ECO:0000256" key="3">
    <source>
        <dbReference type="ARBA" id="ARBA00023098"/>
    </source>
</evidence>
<evidence type="ECO:0000313" key="8">
    <source>
        <dbReference type="Proteomes" id="UP000297861"/>
    </source>
</evidence>
<dbReference type="InterPro" id="IPR037483">
    <property type="entry name" value="YjjU-like"/>
</dbReference>
<feature type="short sequence motif" description="DGA/G" evidence="4">
    <location>
        <begin position="168"/>
        <end position="170"/>
    </location>
</feature>
<feature type="active site" description="Proton acceptor" evidence="4">
    <location>
        <position position="168"/>
    </location>
</feature>
<dbReference type="CDD" id="cd07208">
    <property type="entry name" value="Pat_hypo_Ecoli_yjju_like"/>
    <property type="match status" value="1"/>
</dbReference>
<name>A0A4Y8L280_9BACT</name>
<dbReference type="AlphaFoldDB" id="A0A4Y8L280"/>
<keyword evidence="5" id="KW-0812">Transmembrane</keyword>
<dbReference type="GO" id="GO:0016042">
    <property type="term" value="P:lipid catabolic process"/>
    <property type="evidence" value="ECO:0007669"/>
    <property type="project" value="UniProtKB-UniRule"/>
</dbReference>
<keyword evidence="5" id="KW-1133">Transmembrane helix</keyword>
<evidence type="ECO:0000259" key="6">
    <source>
        <dbReference type="PROSITE" id="PS51635"/>
    </source>
</evidence>